<organism evidence="9 10">
    <name type="scientific">Halanaerobium hydrogeniformans</name>
    <name type="common">Halanaerobium sp. (strain sapolanicus)</name>
    <dbReference type="NCBI Taxonomy" id="656519"/>
    <lineage>
        <taxon>Bacteria</taxon>
        <taxon>Bacillati</taxon>
        <taxon>Bacillota</taxon>
        <taxon>Clostridia</taxon>
        <taxon>Halanaerobiales</taxon>
        <taxon>Halanaerobiaceae</taxon>
        <taxon>Halanaerobium</taxon>
    </lineage>
</organism>
<name>E4RNW6_HALHG</name>
<keyword evidence="5 8" id="KW-0812">Transmembrane</keyword>
<dbReference type="Pfam" id="PF02653">
    <property type="entry name" value="BPD_transp_2"/>
    <property type="match status" value="1"/>
</dbReference>
<evidence type="ECO:0000313" key="9">
    <source>
        <dbReference type="EMBL" id="ADQ13656.1"/>
    </source>
</evidence>
<dbReference type="InterPro" id="IPR001851">
    <property type="entry name" value="ABC_transp_permease"/>
</dbReference>
<evidence type="ECO:0000256" key="7">
    <source>
        <dbReference type="ARBA" id="ARBA00023136"/>
    </source>
</evidence>
<dbReference type="KEGG" id="has:Halsa_0167"/>
<gene>
    <name evidence="9" type="ordered locus">Halsa_0167</name>
</gene>
<comment type="subcellular location">
    <subcellularLocation>
        <location evidence="1">Cell membrane</location>
        <topology evidence="1">Multi-pass membrane protein</topology>
    </subcellularLocation>
</comment>
<feature type="transmembrane region" description="Helical" evidence="8">
    <location>
        <begin position="217"/>
        <end position="235"/>
    </location>
</feature>
<evidence type="ECO:0000256" key="2">
    <source>
        <dbReference type="ARBA" id="ARBA00022448"/>
    </source>
</evidence>
<proteinExistence type="predicted"/>
<keyword evidence="4" id="KW-0997">Cell inner membrane</keyword>
<reference evidence="9 10" key="1">
    <citation type="submission" date="2010-11" db="EMBL/GenBank/DDBJ databases">
        <title>Complete sequence of Halanaerobium sp. sapolanicus.</title>
        <authorList>
            <consortium name="US DOE Joint Genome Institute"/>
            <person name="Lucas S."/>
            <person name="Copeland A."/>
            <person name="Lapidus A."/>
            <person name="Cheng J.-F."/>
            <person name="Bruce D."/>
            <person name="Goodwin L."/>
            <person name="Pitluck S."/>
            <person name="Davenport K."/>
            <person name="Detter J.C."/>
            <person name="Han C."/>
            <person name="Tapia R."/>
            <person name="Land M."/>
            <person name="Hauser L."/>
            <person name="Jeffries C."/>
            <person name="Kyrpides N."/>
            <person name="Ivanova N."/>
            <person name="Mikhailova N."/>
            <person name="Begemann M.B."/>
            <person name="Mormile M.R."/>
            <person name="Wall J.D."/>
            <person name="Elias D.A."/>
            <person name="Woyke T."/>
        </authorList>
    </citation>
    <scope>NUCLEOTIDE SEQUENCE [LARGE SCALE GENOMIC DNA]</scope>
    <source>
        <strain evidence="10">sapolanicus</strain>
    </source>
</reference>
<dbReference type="PANTHER" id="PTHR32196">
    <property type="entry name" value="ABC TRANSPORTER PERMEASE PROTEIN YPHD-RELATED-RELATED"/>
    <property type="match status" value="1"/>
</dbReference>
<keyword evidence="6 8" id="KW-1133">Transmembrane helix</keyword>
<evidence type="ECO:0000256" key="8">
    <source>
        <dbReference type="SAM" id="Phobius"/>
    </source>
</evidence>
<dbReference type="RefSeq" id="WP_013404762.1">
    <property type="nucleotide sequence ID" value="NC_014654.1"/>
</dbReference>
<dbReference type="CDD" id="cd06579">
    <property type="entry name" value="TM_PBP1_transp_AraH_like"/>
    <property type="match status" value="1"/>
</dbReference>
<keyword evidence="3" id="KW-1003">Cell membrane</keyword>
<evidence type="ECO:0000256" key="1">
    <source>
        <dbReference type="ARBA" id="ARBA00004651"/>
    </source>
</evidence>
<evidence type="ECO:0000256" key="4">
    <source>
        <dbReference type="ARBA" id="ARBA00022519"/>
    </source>
</evidence>
<keyword evidence="2" id="KW-0813">Transport</keyword>
<evidence type="ECO:0000256" key="3">
    <source>
        <dbReference type="ARBA" id="ARBA00022475"/>
    </source>
</evidence>
<keyword evidence="10" id="KW-1185">Reference proteome</keyword>
<sequence length="326" mass="35244">MSTGKLGKFDKERVLEIIKDQGILIFFALLLFSVSLLSDRFLTTRNIILVLRQVSITGVMACGITFILISGNFDLSIGSLLSLTTVVVINLHDTIGPVPAIIITLAVGVIIGIINGTLVGYLKLNSMIVTLGMLTALQAVTLIYTGGTYSAISRPDEAWFRFFGRGYILMIPTPVIIFGGLVILFHIILNKTVYGKYLFALGGSRTASEYTGINESFITFITYIVVGLTTALAGIMMGSRMMAAQNYIGEGYEFTVLTAVVLGGTSLFGGSGSVIKTLIGVLILGFLSNAFIMLGFPYYVQWLVQWGIIIGAVWMDVASKRGKLWA</sequence>
<feature type="transmembrane region" description="Helical" evidence="8">
    <location>
        <begin position="127"/>
        <end position="146"/>
    </location>
</feature>
<evidence type="ECO:0000256" key="6">
    <source>
        <dbReference type="ARBA" id="ARBA00022989"/>
    </source>
</evidence>
<dbReference type="GO" id="GO:0005886">
    <property type="term" value="C:plasma membrane"/>
    <property type="evidence" value="ECO:0007669"/>
    <property type="project" value="UniProtKB-SubCell"/>
</dbReference>
<evidence type="ECO:0000256" key="5">
    <source>
        <dbReference type="ARBA" id="ARBA00022692"/>
    </source>
</evidence>
<accession>E4RNW6</accession>
<dbReference type="OrthoDB" id="9813906at2"/>
<dbReference type="Proteomes" id="UP000007434">
    <property type="component" value="Chromosome"/>
</dbReference>
<protein>
    <submittedName>
        <fullName evidence="9">Inner-membrane translocator</fullName>
    </submittedName>
</protein>
<dbReference type="GO" id="GO:0022857">
    <property type="term" value="F:transmembrane transporter activity"/>
    <property type="evidence" value="ECO:0007669"/>
    <property type="project" value="InterPro"/>
</dbReference>
<dbReference type="EMBL" id="CP002304">
    <property type="protein sequence ID" value="ADQ13656.1"/>
    <property type="molecule type" value="Genomic_DNA"/>
</dbReference>
<dbReference type="HOGENOM" id="CLU_028880_0_2_9"/>
<dbReference type="AlphaFoldDB" id="E4RNW6"/>
<keyword evidence="7 8" id="KW-0472">Membrane</keyword>
<dbReference type="STRING" id="656519.Halsa_0167"/>
<feature type="transmembrane region" description="Helical" evidence="8">
    <location>
        <begin position="98"/>
        <end position="121"/>
    </location>
</feature>
<feature type="transmembrane region" description="Helical" evidence="8">
    <location>
        <begin position="167"/>
        <end position="189"/>
    </location>
</feature>
<evidence type="ECO:0000313" key="10">
    <source>
        <dbReference type="Proteomes" id="UP000007434"/>
    </source>
</evidence>
<feature type="transmembrane region" description="Helical" evidence="8">
    <location>
        <begin position="49"/>
        <end position="69"/>
    </location>
</feature>
<feature type="transmembrane region" description="Helical" evidence="8">
    <location>
        <begin position="20"/>
        <end position="37"/>
    </location>
</feature>
<dbReference type="eggNOG" id="COG1172">
    <property type="taxonomic scope" value="Bacteria"/>
</dbReference>
<feature type="transmembrane region" description="Helical" evidence="8">
    <location>
        <begin position="256"/>
        <end position="287"/>
    </location>
</feature>
<reference evidence="9 10" key="2">
    <citation type="journal article" date="2011" name="J. Bacteriol.">
        <title>Complete Genome Sequence of the Haloalkaliphilic, Hydrogen Producing Halanaerobium hydrogenoformans.</title>
        <authorList>
            <person name="Brown S.D."/>
            <person name="Begemann M.B."/>
            <person name="Mormile M.R."/>
            <person name="Wall J.D."/>
            <person name="Han C.S."/>
            <person name="Goodwin L.A."/>
            <person name="Pitluck S."/>
            <person name="Land M.L."/>
            <person name="Hauser L.J."/>
            <person name="Elias D.A."/>
        </authorList>
    </citation>
    <scope>NUCLEOTIDE SEQUENCE [LARGE SCALE GENOMIC DNA]</scope>
    <source>
        <strain evidence="10">sapolanicus</strain>
    </source>
</reference>
<dbReference type="PANTHER" id="PTHR32196:SF21">
    <property type="entry name" value="ABC TRANSPORTER PERMEASE PROTEIN YPHD-RELATED"/>
    <property type="match status" value="1"/>
</dbReference>